<organism evidence="2 3">
    <name type="scientific">Vanrija pseudolonga</name>
    <dbReference type="NCBI Taxonomy" id="143232"/>
    <lineage>
        <taxon>Eukaryota</taxon>
        <taxon>Fungi</taxon>
        <taxon>Dikarya</taxon>
        <taxon>Basidiomycota</taxon>
        <taxon>Agaricomycotina</taxon>
        <taxon>Tremellomycetes</taxon>
        <taxon>Trichosporonales</taxon>
        <taxon>Trichosporonaceae</taxon>
        <taxon>Vanrija</taxon>
    </lineage>
</organism>
<feature type="region of interest" description="Disordered" evidence="1">
    <location>
        <begin position="100"/>
        <end position="223"/>
    </location>
</feature>
<evidence type="ECO:0008006" key="4">
    <source>
        <dbReference type="Google" id="ProtNLM"/>
    </source>
</evidence>
<dbReference type="SUPFAM" id="SSF52113">
    <property type="entry name" value="BRCT domain"/>
    <property type="match status" value="1"/>
</dbReference>
<evidence type="ECO:0000313" key="3">
    <source>
        <dbReference type="Proteomes" id="UP000827549"/>
    </source>
</evidence>
<reference evidence="2" key="1">
    <citation type="submission" date="2023-10" db="EMBL/GenBank/DDBJ databases">
        <authorList>
            <person name="Noh H."/>
        </authorList>
    </citation>
    <scope>NUCLEOTIDE SEQUENCE</scope>
    <source>
        <strain evidence="2">DUCC4014</strain>
    </source>
</reference>
<name>A0AAF0YK32_9TREE</name>
<feature type="compositionally biased region" description="Pro residues" evidence="1">
    <location>
        <begin position="120"/>
        <end position="131"/>
    </location>
</feature>
<keyword evidence="3" id="KW-1185">Reference proteome</keyword>
<proteinExistence type="predicted"/>
<feature type="compositionally biased region" description="Basic and acidic residues" evidence="1">
    <location>
        <begin position="376"/>
        <end position="389"/>
    </location>
</feature>
<evidence type="ECO:0000256" key="1">
    <source>
        <dbReference type="SAM" id="MobiDB-lite"/>
    </source>
</evidence>
<dbReference type="InterPro" id="IPR036420">
    <property type="entry name" value="BRCT_dom_sf"/>
</dbReference>
<dbReference type="Gene3D" id="3.40.50.10190">
    <property type="entry name" value="BRCT domain"/>
    <property type="match status" value="1"/>
</dbReference>
<feature type="region of interest" description="Disordered" evidence="1">
    <location>
        <begin position="357"/>
        <end position="411"/>
    </location>
</feature>
<dbReference type="RefSeq" id="XP_062632162.1">
    <property type="nucleotide sequence ID" value="XM_062776178.1"/>
</dbReference>
<dbReference type="EMBL" id="CP086720">
    <property type="protein sequence ID" value="WOO86136.1"/>
    <property type="molecule type" value="Genomic_DNA"/>
</dbReference>
<gene>
    <name evidence="2" type="ORF">LOC62_07G009624</name>
</gene>
<feature type="compositionally biased region" description="Polar residues" evidence="1">
    <location>
        <begin position="177"/>
        <end position="194"/>
    </location>
</feature>
<feature type="compositionally biased region" description="Basic and acidic residues" evidence="1">
    <location>
        <begin position="400"/>
        <end position="411"/>
    </location>
</feature>
<sequence>MINAFCHPAWLPIPAKDRLIAAIERGEGSSREFWKKNVILSSAWIRKCHEAGRFILFNLWEFGTDEEHNASAAWTCADCNRQCLDRWDLEFHLSKSSCEPKTMHSIAQRPTAPRWRFMPDFPPEPSPPPVPSAIVLQPPTSPVQPDQDELMDDDDVKPGPGQLPSSQQSEDMDIDTPTASQVPQQAALQPTRTYQLDEDMDIETPTPTPTPRRATPPAVASGSTQAVLATPGAALLEASIDLSTIPSVSNLSNMFPFLLDVNVWFYSEFSQHTQTVVGDAVKAVGGIVTTGDDWGHATHLLFPEDTDEFLNETFMDSLAEACAMEGKWCVDIEWVVQCLKAKEHLPEGNFAVTRHKPRGVGGVPEQSPAPVAPTDTPRRAARLSEKGKEVASSTPTMDVKCNRDAESALDK</sequence>
<feature type="compositionally biased region" description="Acidic residues" evidence="1">
    <location>
        <begin position="146"/>
        <end position="155"/>
    </location>
</feature>
<dbReference type="Proteomes" id="UP000827549">
    <property type="component" value="Chromosome 7"/>
</dbReference>
<dbReference type="AlphaFoldDB" id="A0AAF0YK32"/>
<accession>A0AAF0YK32</accession>
<evidence type="ECO:0000313" key="2">
    <source>
        <dbReference type="EMBL" id="WOO86136.1"/>
    </source>
</evidence>
<protein>
    <recommendedName>
        <fullName evidence="4">BRCT domain-containing protein</fullName>
    </recommendedName>
</protein>
<dbReference type="CDD" id="cd00027">
    <property type="entry name" value="BRCT"/>
    <property type="match status" value="1"/>
</dbReference>
<dbReference type="GeneID" id="87812785"/>